<dbReference type="EMBL" id="JAGMWT010000009">
    <property type="protein sequence ID" value="KAH7122817.1"/>
    <property type="molecule type" value="Genomic_DNA"/>
</dbReference>
<evidence type="ECO:0000256" key="10">
    <source>
        <dbReference type="ARBA" id="ARBA00072989"/>
    </source>
</evidence>
<dbReference type="AlphaFoldDB" id="A0A9P9DPS9"/>
<dbReference type="Pfam" id="PF05181">
    <property type="entry name" value="XPA_C"/>
    <property type="match status" value="1"/>
</dbReference>
<dbReference type="InterPro" id="IPR000465">
    <property type="entry name" value="XPA/RAD14"/>
</dbReference>
<dbReference type="GO" id="GO:0006284">
    <property type="term" value="P:base-excision repair"/>
    <property type="evidence" value="ECO:0007669"/>
    <property type="project" value="TreeGrafter"/>
</dbReference>
<protein>
    <recommendedName>
        <fullName evidence="10">DNA repair protein RAD14</fullName>
    </recommendedName>
</protein>
<dbReference type="OrthoDB" id="5368863at2759"/>
<dbReference type="InterPro" id="IPR022656">
    <property type="entry name" value="XPA_C"/>
</dbReference>
<evidence type="ECO:0000256" key="3">
    <source>
        <dbReference type="ARBA" id="ARBA00022723"/>
    </source>
</evidence>
<evidence type="ECO:0000313" key="14">
    <source>
        <dbReference type="Proteomes" id="UP000700596"/>
    </source>
</evidence>
<keyword evidence="4" id="KW-0227">DNA damage</keyword>
<comment type="similarity">
    <text evidence="2">Belongs to the XPA family.</text>
</comment>
<comment type="subcellular location">
    <subcellularLocation>
        <location evidence="1">Nucleus</location>
    </subcellularLocation>
</comment>
<dbReference type="GO" id="GO:0003684">
    <property type="term" value="F:damaged DNA binding"/>
    <property type="evidence" value="ECO:0007669"/>
    <property type="project" value="InterPro"/>
</dbReference>
<evidence type="ECO:0000256" key="1">
    <source>
        <dbReference type="ARBA" id="ARBA00004123"/>
    </source>
</evidence>
<gene>
    <name evidence="13" type="ORF">B0J11DRAFT_437058</name>
</gene>
<dbReference type="GO" id="GO:0000110">
    <property type="term" value="C:nucleotide-excision repair factor 1 complex"/>
    <property type="evidence" value="ECO:0007669"/>
    <property type="project" value="TreeGrafter"/>
</dbReference>
<evidence type="ECO:0000256" key="9">
    <source>
        <dbReference type="ARBA" id="ARBA00023242"/>
    </source>
</evidence>
<evidence type="ECO:0000256" key="6">
    <source>
        <dbReference type="ARBA" id="ARBA00022833"/>
    </source>
</evidence>
<dbReference type="FunFam" id="3.90.530.10:FF:000003">
    <property type="entry name" value="Dna repair rad14 protein"/>
    <property type="match status" value="1"/>
</dbReference>
<evidence type="ECO:0000256" key="8">
    <source>
        <dbReference type="ARBA" id="ARBA00023204"/>
    </source>
</evidence>
<dbReference type="SUPFAM" id="SSF46955">
    <property type="entry name" value="Putative DNA-binding domain"/>
    <property type="match status" value="1"/>
</dbReference>
<dbReference type="Proteomes" id="UP000700596">
    <property type="component" value="Unassembled WGS sequence"/>
</dbReference>
<keyword evidence="9" id="KW-0539">Nucleus</keyword>
<keyword evidence="6" id="KW-0862">Zinc</keyword>
<feature type="region of interest" description="Disordered" evidence="11">
    <location>
        <begin position="1"/>
        <end position="25"/>
    </location>
</feature>
<reference evidence="13" key="1">
    <citation type="journal article" date="2021" name="Nat. Commun.">
        <title>Genetic determinants of endophytism in the Arabidopsis root mycobiome.</title>
        <authorList>
            <person name="Mesny F."/>
            <person name="Miyauchi S."/>
            <person name="Thiergart T."/>
            <person name="Pickel B."/>
            <person name="Atanasova L."/>
            <person name="Karlsson M."/>
            <person name="Huettel B."/>
            <person name="Barry K.W."/>
            <person name="Haridas S."/>
            <person name="Chen C."/>
            <person name="Bauer D."/>
            <person name="Andreopoulos W."/>
            <person name="Pangilinan J."/>
            <person name="LaButti K."/>
            <person name="Riley R."/>
            <person name="Lipzen A."/>
            <person name="Clum A."/>
            <person name="Drula E."/>
            <person name="Henrissat B."/>
            <person name="Kohler A."/>
            <person name="Grigoriev I.V."/>
            <person name="Martin F.M."/>
            <person name="Hacquard S."/>
        </authorList>
    </citation>
    <scope>NUCLEOTIDE SEQUENCE</scope>
    <source>
        <strain evidence="13">MPI-CAGE-CH-0243</strain>
    </source>
</reference>
<keyword evidence="5" id="KW-0863">Zinc-finger</keyword>
<keyword evidence="14" id="KW-1185">Reference proteome</keyword>
<dbReference type="GO" id="GO:1901255">
    <property type="term" value="P:nucleotide-excision repair involved in interstrand cross-link repair"/>
    <property type="evidence" value="ECO:0007669"/>
    <property type="project" value="TreeGrafter"/>
</dbReference>
<dbReference type="InterPro" id="IPR009061">
    <property type="entry name" value="DNA-bd_dom_put_sf"/>
</dbReference>
<keyword evidence="7" id="KW-0238">DNA-binding</keyword>
<feature type="region of interest" description="Disordered" evidence="11">
    <location>
        <begin position="39"/>
        <end position="94"/>
    </location>
</feature>
<evidence type="ECO:0000259" key="12">
    <source>
        <dbReference type="Pfam" id="PF05181"/>
    </source>
</evidence>
<feature type="compositionally biased region" description="Polar residues" evidence="11">
    <location>
        <begin position="45"/>
        <end position="69"/>
    </location>
</feature>
<evidence type="ECO:0000256" key="4">
    <source>
        <dbReference type="ARBA" id="ARBA00022763"/>
    </source>
</evidence>
<evidence type="ECO:0000256" key="11">
    <source>
        <dbReference type="SAM" id="MobiDB-lite"/>
    </source>
</evidence>
<dbReference type="NCBIfam" id="TIGR00598">
    <property type="entry name" value="rad14"/>
    <property type="match status" value="1"/>
</dbReference>
<organism evidence="13 14">
    <name type="scientific">Dendryphion nanum</name>
    <dbReference type="NCBI Taxonomy" id="256645"/>
    <lineage>
        <taxon>Eukaryota</taxon>
        <taxon>Fungi</taxon>
        <taxon>Dikarya</taxon>
        <taxon>Ascomycota</taxon>
        <taxon>Pezizomycotina</taxon>
        <taxon>Dothideomycetes</taxon>
        <taxon>Pleosporomycetidae</taxon>
        <taxon>Pleosporales</taxon>
        <taxon>Torulaceae</taxon>
        <taxon>Dendryphion</taxon>
    </lineage>
</organism>
<dbReference type="CDD" id="cd21077">
    <property type="entry name" value="DBD_Rad14"/>
    <property type="match status" value="1"/>
</dbReference>
<accession>A0A9P9DPS9</accession>
<dbReference type="Gene3D" id="3.90.530.10">
    <property type="entry name" value="XPA C-terminal domain"/>
    <property type="match status" value="1"/>
</dbReference>
<feature type="domain" description="XPA C-terminal" evidence="12">
    <location>
        <begin position="259"/>
        <end position="309"/>
    </location>
</feature>
<evidence type="ECO:0000256" key="2">
    <source>
        <dbReference type="ARBA" id="ARBA00005548"/>
    </source>
</evidence>
<comment type="caution">
    <text evidence="13">The sequence shown here is derived from an EMBL/GenBank/DDBJ whole genome shotgun (WGS) entry which is preliminary data.</text>
</comment>
<dbReference type="InterPro" id="IPR037129">
    <property type="entry name" value="XPA_sf"/>
</dbReference>
<dbReference type="PANTHER" id="PTHR10142">
    <property type="entry name" value="DNA REPAIR PROTEIN COMPLEMENTING XP-A CELLS"/>
    <property type="match status" value="1"/>
</dbReference>
<evidence type="ECO:0000256" key="5">
    <source>
        <dbReference type="ARBA" id="ARBA00022771"/>
    </source>
</evidence>
<name>A0A9P9DPS9_9PLEO</name>
<dbReference type="PANTHER" id="PTHR10142:SF0">
    <property type="entry name" value="DNA REPAIR PROTEIN COMPLEMENTING XP-A CELLS"/>
    <property type="match status" value="1"/>
</dbReference>
<dbReference type="GO" id="GO:0000715">
    <property type="term" value="P:nucleotide-excision repair, DNA damage recognition"/>
    <property type="evidence" value="ECO:0007669"/>
    <property type="project" value="TreeGrafter"/>
</dbReference>
<sequence length="417" mass="47367">MVDSPAPPLRATRSTAKAQAAPIDAEQIRRMEEARLKAKAAAKLTQPSTSLAGTKRTYTSYNASNTPSTVRDAAVASPQKRDHNGFIPPTKDADLIQPARNFGRSEYIEYDFSKMTDTKGGFLSTTDDPHNKAMWTGNRGNEEQKPEGMTLAEWERERIRKKLRENRAGPFEPGISIFNALDGRDETELAADIAAAEAEVANNTESNTPAPPIKGKYLDNLLDVKGKCRECSTLEIDYKWQDIFGIGICPNCREKYPDKYSLLTKTEARDDYLLTDPELKDEGLLPHLERPNPHKTNWNNMQLFLRLQVETYAFSPAKWGSAEALDEEYEKRTKVAKERKEKKFSKKLEELKKRTRMEAYKRAKFGNGGEEAKFGDRIQFMGDKHVHEWGRSVLDPETGMTRKRCEECGMEVEELEF</sequence>
<evidence type="ECO:0000256" key="7">
    <source>
        <dbReference type="ARBA" id="ARBA00023125"/>
    </source>
</evidence>
<dbReference type="GO" id="GO:0008270">
    <property type="term" value="F:zinc ion binding"/>
    <property type="evidence" value="ECO:0007669"/>
    <property type="project" value="UniProtKB-KW"/>
</dbReference>
<keyword evidence="8" id="KW-0234">DNA repair</keyword>
<proteinExistence type="inferred from homology"/>
<evidence type="ECO:0000313" key="13">
    <source>
        <dbReference type="EMBL" id="KAH7122817.1"/>
    </source>
</evidence>
<keyword evidence="3" id="KW-0479">Metal-binding</keyword>
<dbReference type="GO" id="GO:0070914">
    <property type="term" value="P:UV-damage excision repair"/>
    <property type="evidence" value="ECO:0007669"/>
    <property type="project" value="TreeGrafter"/>
</dbReference>